<reference evidence="1" key="1">
    <citation type="submission" date="2020-11" db="EMBL/GenBank/DDBJ databases">
        <authorList>
            <person name="Tran Van P."/>
        </authorList>
    </citation>
    <scope>NUCLEOTIDE SEQUENCE</scope>
</reference>
<gene>
    <name evidence="1" type="ORF">TMSB3V08_LOCUS6434</name>
</gene>
<dbReference type="EMBL" id="OB794165">
    <property type="protein sequence ID" value="CAD7429658.1"/>
    <property type="molecule type" value="Genomic_DNA"/>
</dbReference>
<evidence type="ECO:0000313" key="1">
    <source>
        <dbReference type="EMBL" id="CAD7429658.1"/>
    </source>
</evidence>
<protein>
    <submittedName>
        <fullName evidence="1">Uncharacterized protein</fullName>
    </submittedName>
</protein>
<organism evidence="1">
    <name type="scientific">Timema monikensis</name>
    <dbReference type="NCBI Taxonomy" id="170555"/>
    <lineage>
        <taxon>Eukaryota</taxon>
        <taxon>Metazoa</taxon>
        <taxon>Ecdysozoa</taxon>
        <taxon>Arthropoda</taxon>
        <taxon>Hexapoda</taxon>
        <taxon>Insecta</taxon>
        <taxon>Pterygota</taxon>
        <taxon>Neoptera</taxon>
        <taxon>Polyneoptera</taxon>
        <taxon>Phasmatodea</taxon>
        <taxon>Timematodea</taxon>
        <taxon>Timematoidea</taxon>
        <taxon>Timematidae</taxon>
        <taxon>Timema</taxon>
    </lineage>
</organism>
<proteinExistence type="predicted"/>
<name>A0A7R9HPE8_9NEOP</name>
<dbReference type="AlphaFoldDB" id="A0A7R9HPE8"/>
<accession>A0A7R9HPE8</accession>
<sequence>MDIQHGAQEQLTKALKLSKFAMQVDEATDSVKDAHLIAYVQYNQNRSVREDLLFCKPILSNA</sequence>